<keyword evidence="5" id="KW-0675">Receptor</keyword>
<evidence type="ECO:0000313" key="6">
    <source>
        <dbReference type="Proteomes" id="UP000321935"/>
    </source>
</evidence>
<name>A0A5C7A958_9BACT</name>
<keyword evidence="2" id="KW-0472">Membrane</keyword>
<dbReference type="Gene3D" id="2.40.170.20">
    <property type="entry name" value="TonB-dependent receptor, beta-barrel domain"/>
    <property type="match status" value="1"/>
</dbReference>
<accession>A0A5C7A958</accession>
<evidence type="ECO:0000256" key="3">
    <source>
        <dbReference type="ARBA" id="ARBA00023237"/>
    </source>
</evidence>
<dbReference type="SUPFAM" id="SSF56935">
    <property type="entry name" value="Porins"/>
    <property type="match status" value="1"/>
</dbReference>
<reference evidence="5 6" key="1">
    <citation type="submission" date="2019-08" db="EMBL/GenBank/DDBJ databases">
        <title>Genomes sequence of Algoriphagus aquimarinus ACAM450.</title>
        <authorList>
            <person name="Bowman J.P."/>
        </authorList>
    </citation>
    <scope>NUCLEOTIDE SEQUENCE [LARGE SCALE GENOMIC DNA]</scope>
    <source>
        <strain evidence="5 6">ACAM 450</strain>
    </source>
</reference>
<feature type="signal peptide" evidence="4">
    <location>
        <begin position="1"/>
        <end position="23"/>
    </location>
</feature>
<proteinExistence type="predicted"/>
<feature type="chain" id="PRO_5022891682" evidence="4">
    <location>
        <begin position="24"/>
        <end position="572"/>
    </location>
</feature>
<dbReference type="AlphaFoldDB" id="A0A5C7A958"/>
<comment type="subcellular location">
    <subcellularLocation>
        <location evidence="1">Cell outer membrane</location>
    </subcellularLocation>
</comment>
<dbReference type="EMBL" id="VORW01000021">
    <property type="protein sequence ID" value="TXE04399.1"/>
    <property type="molecule type" value="Genomic_DNA"/>
</dbReference>
<organism evidence="5 6">
    <name type="scientific">Algoriphagus aquimarinus</name>
    <dbReference type="NCBI Taxonomy" id="237018"/>
    <lineage>
        <taxon>Bacteria</taxon>
        <taxon>Pseudomonadati</taxon>
        <taxon>Bacteroidota</taxon>
        <taxon>Cytophagia</taxon>
        <taxon>Cytophagales</taxon>
        <taxon>Cyclobacteriaceae</taxon>
        <taxon>Algoriphagus</taxon>
    </lineage>
</organism>
<dbReference type="OrthoDB" id="1264254at2"/>
<dbReference type="RefSeq" id="WP_146920418.1">
    <property type="nucleotide sequence ID" value="NZ_VORW01000021.1"/>
</dbReference>
<gene>
    <name evidence="5" type="ORF">ESV85_18985</name>
</gene>
<keyword evidence="3" id="KW-0998">Cell outer membrane</keyword>
<evidence type="ECO:0000256" key="2">
    <source>
        <dbReference type="ARBA" id="ARBA00023136"/>
    </source>
</evidence>
<dbReference type="GO" id="GO:0009279">
    <property type="term" value="C:cell outer membrane"/>
    <property type="evidence" value="ECO:0007669"/>
    <property type="project" value="UniProtKB-SubCell"/>
</dbReference>
<protein>
    <submittedName>
        <fullName evidence="5">TonB-dependent receptor</fullName>
    </submittedName>
</protein>
<evidence type="ECO:0000256" key="1">
    <source>
        <dbReference type="ARBA" id="ARBA00004442"/>
    </source>
</evidence>
<comment type="caution">
    <text evidence="5">The sequence shown here is derived from an EMBL/GenBank/DDBJ whole genome shotgun (WGS) entry which is preliminary data.</text>
</comment>
<evidence type="ECO:0000256" key="4">
    <source>
        <dbReference type="SAM" id="SignalP"/>
    </source>
</evidence>
<keyword evidence="4" id="KW-0732">Signal</keyword>
<dbReference type="InterPro" id="IPR036942">
    <property type="entry name" value="Beta-barrel_TonB_sf"/>
</dbReference>
<evidence type="ECO:0000313" key="5">
    <source>
        <dbReference type="EMBL" id="TXE04399.1"/>
    </source>
</evidence>
<sequence>MKKLAKTILFTGIIGLTSGLVMAQTQQRGAVTDQEFVIRKDRVLTVPVQPRMYEKLPVLPKPTGMNEYKYLVTSYPLNLKPLDLKAEPSQKVYTPERMELYPGYVRAGYGNFASPLLEARYMGIDIADFNYSLQLNHQSFGKGPVLAEESKESHTNLGFDGSYFTDLFEVFGGISWNQDSYQFYGLDPRYTLDDNGAFKGFDSNVLQAVEVKAGIRELEKVGPFSYEGQLSFRNFTDSYLVKENQIGVEASGTFRPTDDWVGKVGFSYFSTSPEDVNYSLKRTYFAIRPTISYKYEAFNFTAGVNLVSENDSLENKASDFHVFPVLKANYQFAEEFGFFAEFSGDVKRNTYYSFVNENPYLGPSEQLLNTVQNYKVEGGIEGQFNGAFSYRGAINMSRYNQMYFFVNNYTNNMMTTDSARFSLVYDDKTTVYNINAELGYKFSDMYSLNSRLDLYQYNLSTQAEAWNKPVWELRINNQVTPLERLIVQANLNLMGGIKARGRDLSDVVGYSGPYDVVNLKTIADLQLKADYGITNRISIFAEGNNILNGKNMRWLNYPVRGIQFIGGASFKF</sequence>
<dbReference type="Proteomes" id="UP000321935">
    <property type="component" value="Unassembled WGS sequence"/>
</dbReference>